<proteinExistence type="inferred from homology"/>
<comment type="similarity">
    <text evidence="2 9">Belongs to the mitochondrial carrier (TC 2.A.29) family.</text>
</comment>
<evidence type="ECO:0000256" key="1">
    <source>
        <dbReference type="ARBA" id="ARBA00004141"/>
    </source>
</evidence>
<dbReference type="EMBL" id="JAEHOE010000064">
    <property type="protein sequence ID" value="KAG2490171.1"/>
    <property type="molecule type" value="Genomic_DNA"/>
</dbReference>
<feature type="region of interest" description="Disordered" evidence="10">
    <location>
        <begin position="27"/>
        <end position="47"/>
    </location>
</feature>
<evidence type="ECO:0000256" key="7">
    <source>
        <dbReference type="ARBA" id="ARBA00023136"/>
    </source>
</evidence>
<evidence type="ECO:0000256" key="4">
    <source>
        <dbReference type="ARBA" id="ARBA00022692"/>
    </source>
</evidence>
<accession>A0A835XU54</accession>
<keyword evidence="5" id="KW-0677">Repeat</keyword>
<evidence type="ECO:0000256" key="9">
    <source>
        <dbReference type="RuleBase" id="RU000488"/>
    </source>
</evidence>
<evidence type="ECO:0000313" key="13">
    <source>
        <dbReference type="Proteomes" id="UP000612055"/>
    </source>
</evidence>
<dbReference type="SUPFAM" id="SSF103506">
    <property type="entry name" value="Mitochondrial carrier"/>
    <property type="match status" value="1"/>
</dbReference>
<dbReference type="Proteomes" id="UP000612055">
    <property type="component" value="Unassembled WGS sequence"/>
</dbReference>
<evidence type="ECO:0000256" key="5">
    <source>
        <dbReference type="ARBA" id="ARBA00022737"/>
    </source>
</evidence>
<name>A0A835XU54_9CHLO</name>
<gene>
    <name evidence="12" type="ORF">HYH03_011301</name>
</gene>
<evidence type="ECO:0000256" key="2">
    <source>
        <dbReference type="ARBA" id="ARBA00006375"/>
    </source>
</evidence>
<feature type="repeat" description="Solcar" evidence="8">
    <location>
        <begin position="207"/>
        <end position="289"/>
    </location>
</feature>
<dbReference type="GO" id="GO:0016020">
    <property type="term" value="C:membrane"/>
    <property type="evidence" value="ECO:0007669"/>
    <property type="project" value="UniProtKB-SubCell"/>
</dbReference>
<evidence type="ECO:0000313" key="12">
    <source>
        <dbReference type="EMBL" id="KAG2490171.1"/>
    </source>
</evidence>
<evidence type="ECO:0000256" key="6">
    <source>
        <dbReference type="ARBA" id="ARBA00022989"/>
    </source>
</evidence>
<keyword evidence="3 9" id="KW-0813">Transport</keyword>
<dbReference type="InterPro" id="IPR023395">
    <property type="entry name" value="MCP_dom_sf"/>
</dbReference>
<reference evidence="12" key="1">
    <citation type="journal article" date="2020" name="bioRxiv">
        <title>Comparative genomics of Chlamydomonas.</title>
        <authorList>
            <person name="Craig R.J."/>
            <person name="Hasan A.R."/>
            <person name="Ness R.W."/>
            <person name="Keightley P.D."/>
        </authorList>
    </citation>
    <scope>NUCLEOTIDE SEQUENCE</scope>
    <source>
        <strain evidence="12">CCAP 11/70</strain>
    </source>
</reference>
<evidence type="ECO:0000256" key="3">
    <source>
        <dbReference type="ARBA" id="ARBA00022448"/>
    </source>
</evidence>
<feature type="repeat" description="Solcar" evidence="8">
    <location>
        <begin position="299"/>
        <end position="383"/>
    </location>
</feature>
<dbReference type="PROSITE" id="PS50920">
    <property type="entry name" value="SOLCAR"/>
    <property type="match status" value="2"/>
</dbReference>
<dbReference type="OrthoDB" id="415315at2759"/>
<keyword evidence="4 8" id="KW-0812">Transmembrane</keyword>
<organism evidence="12 13">
    <name type="scientific">Edaphochlamys debaryana</name>
    <dbReference type="NCBI Taxonomy" id="47281"/>
    <lineage>
        <taxon>Eukaryota</taxon>
        <taxon>Viridiplantae</taxon>
        <taxon>Chlorophyta</taxon>
        <taxon>core chlorophytes</taxon>
        <taxon>Chlorophyceae</taxon>
        <taxon>CS clade</taxon>
        <taxon>Chlamydomonadales</taxon>
        <taxon>Chlamydomonadales incertae sedis</taxon>
        <taxon>Edaphochlamys</taxon>
    </lineage>
</organism>
<dbReference type="FunFam" id="1.50.40.10:FF:000149">
    <property type="entry name" value="Mitochondrial Carrier (MC) Family"/>
    <property type="match status" value="1"/>
</dbReference>
<dbReference type="GO" id="GO:0055085">
    <property type="term" value="P:transmembrane transport"/>
    <property type="evidence" value="ECO:0007669"/>
    <property type="project" value="InterPro"/>
</dbReference>
<dbReference type="AlphaFoldDB" id="A0A835XU54"/>
<feature type="transmembrane region" description="Helical" evidence="11">
    <location>
        <begin position="171"/>
        <end position="196"/>
    </location>
</feature>
<evidence type="ECO:0000256" key="10">
    <source>
        <dbReference type="SAM" id="MobiDB-lite"/>
    </source>
</evidence>
<protein>
    <recommendedName>
        <fullName evidence="14">Mitochondrial carrier protein</fullName>
    </recommendedName>
</protein>
<comment type="caution">
    <text evidence="12">The sequence shown here is derived from an EMBL/GenBank/DDBJ whole genome shotgun (WGS) entry which is preliminary data.</text>
</comment>
<dbReference type="PRINTS" id="PR00926">
    <property type="entry name" value="MITOCARRIER"/>
</dbReference>
<keyword evidence="13" id="KW-1185">Reference proteome</keyword>
<dbReference type="Pfam" id="PF00153">
    <property type="entry name" value="Mito_carr"/>
    <property type="match status" value="3"/>
</dbReference>
<keyword evidence="6 11" id="KW-1133">Transmembrane helix</keyword>
<comment type="subcellular location">
    <subcellularLocation>
        <location evidence="1">Membrane</location>
        <topology evidence="1">Multi-pass membrane protein</topology>
    </subcellularLocation>
</comment>
<dbReference type="InterPro" id="IPR002067">
    <property type="entry name" value="MCP"/>
</dbReference>
<sequence>MAEVEKRRGGLIPFRLPLPNPLTWRPAIPGFGRRNRNRKAGGGGGNKHFASTTASVVTVTAVTDMAASATVTAAAPPPPPAPSKVPLKPASDVIAGALARAASQSTIHPLDTLKVRLQTSVRAPAKPAAGLSKIGQLVPPPAAGAVAAPNNLMASLARFDGRALMTTMGSLYRGVVGAASGAGIAIGAYFAVYGVACNTLSRYTDLPPTSVAFVGGGVAALGSSFVKVPLAVCIRSVQAGVYPNVFAAAKSITAAAGTRGLFTGYLPTVLEDVPDMAIKFAAYESMRHLHRALNGGRSASMHEDFAMGAVAGALAAAATTPLDVIKTNMMCNAAVRPSMGSAASMVMKQGGPAAFFRGVGARAASNGLNSAVFFVFFEAIRGAFATAAQQKAAAASAEGLRSHPVPSGGSASIHAAAYAFDTEGSEGEMVLVPARK</sequence>
<dbReference type="InterPro" id="IPR018108">
    <property type="entry name" value="MCP_transmembrane"/>
</dbReference>
<evidence type="ECO:0000256" key="11">
    <source>
        <dbReference type="SAM" id="Phobius"/>
    </source>
</evidence>
<evidence type="ECO:0008006" key="14">
    <source>
        <dbReference type="Google" id="ProtNLM"/>
    </source>
</evidence>
<dbReference type="Gene3D" id="1.50.40.10">
    <property type="entry name" value="Mitochondrial carrier domain"/>
    <property type="match status" value="2"/>
</dbReference>
<keyword evidence="7 8" id="KW-0472">Membrane</keyword>
<evidence type="ECO:0000256" key="8">
    <source>
        <dbReference type="PROSITE-ProRule" id="PRU00282"/>
    </source>
</evidence>
<dbReference type="PANTHER" id="PTHR45667">
    <property type="entry name" value="S-ADENOSYLMETHIONINE MITOCHONDRIAL CARRIER PROTEIN"/>
    <property type="match status" value="1"/>
</dbReference>